<name>A0A915PEI7_9BILA</name>
<dbReference type="WBParaSite" id="scf7180000424533.g13388">
    <property type="protein sequence ID" value="scf7180000424533.g13388"/>
    <property type="gene ID" value="scf7180000424533.g13388"/>
</dbReference>
<proteinExistence type="predicted"/>
<keyword evidence="1" id="KW-0732">Signal</keyword>
<sequence length="217" mass="24845">MNFVRKTSSHLFIFVIQLIYVIGDKRTNLQDKMKEMGNFDNEIGKFKQVLSNLKLAPGAANEENLKTLKTVLYSYEACLEIIEKNEKSYAKSKDDCDGIGEEDEGIITQVDKILKNLKIKYAEGKNKNKKENEETLKAVCYSYEACLHLINSNDKTDYDSDVCGDVIGGMEEILKKLKLKYKVEEEKEEKKEKTSLWSGVKATLFKKSTSKKGYHQL</sequence>
<evidence type="ECO:0000256" key="1">
    <source>
        <dbReference type="SAM" id="SignalP"/>
    </source>
</evidence>
<accession>A0A915PEI7</accession>
<keyword evidence="2" id="KW-1185">Reference proteome</keyword>
<organism evidence="2 3">
    <name type="scientific">Meloidogyne floridensis</name>
    <dbReference type="NCBI Taxonomy" id="298350"/>
    <lineage>
        <taxon>Eukaryota</taxon>
        <taxon>Metazoa</taxon>
        <taxon>Ecdysozoa</taxon>
        <taxon>Nematoda</taxon>
        <taxon>Chromadorea</taxon>
        <taxon>Rhabditida</taxon>
        <taxon>Tylenchina</taxon>
        <taxon>Tylenchomorpha</taxon>
        <taxon>Tylenchoidea</taxon>
        <taxon>Meloidogynidae</taxon>
        <taxon>Meloidogyninae</taxon>
        <taxon>Meloidogyne</taxon>
    </lineage>
</organism>
<evidence type="ECO:0000313" key="2">
    <source>
        <dbReference type="Proteomes" id="UP000887560"/>
    </source>
</evidence>
<feature type="signal peptide" evidence="1">
    <location>
        <begin position="1"/>
        <end position="23"/>
    </location>
</feature>
<dbReference type="Proteomes" id="UP000887560">
    <property type="component" value="Unplaced"/>
</dbReference>
<evidence type="ECO:0000313" key="3">
    <source>
        <dbReference type="WBParaSite" id="scf7180000424533.g13388"/>
    </source>
</evidence>
<feature type="chain" id="PRO_5037057251" evidence="1">
    <location>
        <begin position="24"/>
        <end position="217"/>
    </location>
</feature>
<protein>
    <submittedName>
        <fullName evidence="3">Uncharacterized protein</fullName>
    </submittedName>
</protein>
<dbReference type="AlphaFoldDB" id="A0A915PEI7"/>
<reference evidence="3" key="1">
    <citation type="submission" date="2022-11" db="UniProtKB">
        <authorList>
            <consortium name="WormBaseParasite"/>
        </authorList>
    </citation>
    <scope>IDENTIFICATION</scope>
</reference>